<gene>
    <name evidence="9" type="ORF">BB561_005651</name>
</gene>
<feature type="transmembrane region" description="Helical" evidence="7">
    <location>
        <begin position="50"/>
        <end position="68"/>
    </location>
</feature>
<dbReference type="InterPro" id="IPR036259">
    <property type="entry name" value="MFS_trans_sf"/>
</dbReference>
<dbReference type="GO" id="GO:0005351">
    <property type="term" value="F:carbohydrate:proton symporter activity"/>
    <property type="evidence" value="ECO:0007669"/>
    <property type="project" value="TreeGrafter"/>
</dbReference>
<dbReference type="PROSITE" id="PS00216">
    <property type="entry name" value="SUGAR_TRANSPORT_1"/>
    <property type="match status" value="2"/>
</dbReference>
<comment type="subcellular location">
    <subcellularLocation>
        <location evidence="1">Membrane</location>
        <topology evidence="1">Multi-pass membrane protein</topology>
    </subcellularLocation>
</comment>
<feature type="transmembrane region" description="Helical" evidence="7">
    <location>
        <begin position="143"/>
        <end position="163"/>
    </location>
</feature>
<keyword evidence="3" id="KW-0813">Transport</keyword>
<dbReference type="PRINTS" id="PR00171">
    <property type="entry name" value="SUGRTRNSPORT"/>
</dbReference>
<feature type="transmembrane region" description="Helical" evidence="7">
    <location>
        <begin position="397"/>
        <end position="422"/>
    </location>
</feature>
<organism evidence="9 10">
    <name type="scientific">Smittium simulii</name>
    <dbReference type="NCBI Taxonomy" id="133385"/>
    <lineage>
        <taxon>Eukaryota</taxon>
        <taxon>Fungi</taxon>
        <taxon>Fungi incertae sedis</taxon>
        <taxon>Zoopagomycota</taxon>
        <taxon>Kickxellomycotina</taxon>
        <taxon>Harpellomycetes</taxon>
        <taxon>Harpellales</taxon>
        <taxon>Legeriomycetaceae</taxon>
        <taxon>Smittium</taxon>
    </lineage>
</organism>
<accession>A0A2T9Y991</accession>
<reference evidence="9 10" key="1">
    <citation type="journal article" date="2018" name="MBio">
        <title>Comparative Genomics Reveals the Core Gene Toolbox for the Fungus-Insect Symbiosis.</title>
        <authorList>
            <person name="Wang Y."/>
            <person name="Stata M."/>
            <person name="Wang W."/>
            <person name="Stajich J.E."/>
            <person name="White M.M."/>
            <person name="Moncalvo J.M."/>
        </authorList>
    </citation>
    <scope>NUCLEOTIDE SEQUENCE [LARGE SCALE GENOMIC DNA]</scope>
    <source>
        <strain evidence="9 10">SWE-8-4</strain>
    </source>
</reference>
<dbReference type="InterPro" id="IPR005828">
    <property type="entry name" value="MFS_sugar_transport-like"/>
</dbReference>
<feature type="transmembrane region" description="Helical" evidence="7">
    <location>
        <begin position="466"/>
        <end position="486"/>
    </location>
</feature>
<dbReference type="EMBL" id="MBFR01000352">
    <property type="protein sequence ID" value="PVU88900.1"/>
    <property type="molecule type" value="Genomic_DNA"/>
</dbReference>
<dbReference type="SUPFAM" id="SSF103473">
    <property type="entry name" value="MFS general substrate transporter"/>
    <property type="match status" value="1"/>
</dbReference>
<feature type="transmembrane region" description="Helical" evidence="7">
    <location>
        <begin position="175"/>
        <end position="194"/>
    </location>
</feature>
<sequence>MVNYGPSYIAAAVASIGGVLFGFDLGVMANVLTMESYRAFFNNYPKSRDGIVVSILILGSFLGSLVGGPSSDRLGRKITIMLGAIIFTVGATIQGFSVSLGMLITGRFFSGLAVGLLTQSIPNYQSELSAPEIRGRLVSLQQFAITIGIMVSFWIGIAVKASTSITGNTEWRLPFFIQICPAAILLISMFFMPYSPRWLVYNGREDEALVVLAKLRASGNTSDPDVIEELENIKQMHKLEKELEMGGISNNNYQSDNSINSQPKSVSNNKQVSYFDLLKYPLRRRLILGVLTQMFQQLTGINVIMYYAPEIFKQAGLGGSNSNNSENIATGINGIVNVLFTIPAVLYVDKWGRRKTLIAGACVCGLSYLILAISIAAGTSTYINSAGESVTEMTNKAALIFAIFSVYTFVASFAISWGPVAWIYPAEIFPMSIRSKGTSITTAVNWGSNFFLSLVSPILISKFRHFFYLVFFVFMLLAAITIYLFFPETKSATLEEIDMIFQGPVWVKKSQHKE</sequence>
<evidence type="ECO:0000256" key="5">
    <source>
        <dbReference type="ARBA" id="ARBA00022989"/>
    </source>
</evidence>
<dbReference type="InterPro" id="IPR020846">
    <property type="entry name" value="MFS_dom"/>
</dbReference>
<dbReference type="InterPro" id="IPR005829">
    <property type="entry name" value="Sugar_transporter_CS"/>
</dbReference>
<comment type="similarity">
    <text evidence="2">Belongs to the major facilitator superfamily. Sugar transporter (TC 2.A.1.1) family.</text>
</comment>
<name>A0A2T9Y991_9FUNG</name>
<dbReference type="Gene3D" id="1.20.1250.20">
    <property type="entry name" value="MFS general substrate transporter like domains"/>
    <property type="match status" value="1"/>
</dbReference>
<keyword evidence="6 7" id="KW-0472">Membrane</keyword>
<feature type="transmembrane region" description="Helical" evidence="7">
    <location>
        <begin position="443"/>
        <end position="460"/>
    </location>
</feature>
<evidence type="ECO:0000256" key="2">
    <source>
        <dbReference type="ARBA" id="ARBA00010992"/>
    </source>
</evidence>
<keyword evidence="4 7" id="KW-0812">Transmembrane</keyword>
<proteinExistence type="inferred from homology"/>
<evidence type="ECO:0000256" key="1">
    <source>
        <dbReference type="ARBA" id="ARBA00004141"/>
    </source>
</evidence>
<feature type="transmembrane region" description="Helical" evidence="7">
    <location>
        <begin position="357"/>
        <end position="377"/>
    </location>
</feature>
<feature type="transmembrane region" description="Helical" evidence="7">
    <location>
        <begin position="80"/>
        <end position="104"/>
    </location>
</feature>
<dbReference type="PANTHER" id="PTHR48022:SF2">
    <property type="entry name" value="PLASTIDIC GLUCOSE TRANSPORTER 4"/>
    <property type="match status" value="1"/>
</dbReference>
<dbReference type="FunFam" id="1.20.1250.20:FF:000026">
    <property type="entry name" value="MFS quinate transporter QutD"/>
    <property type="match status" value="1"/>
</dbReference>
<dbReference type="PROSITE" id="PS50850">
    <property type="entry name" value="MFS"/>
    <property type="match status" value="1"/>
</dbReference>
<dbReference type="STRING" id="133385.A0A2T9Y991"/>
<dbReference type="PANTHER" id="PTHR48022">
    <property type="entry name" value="PLASTIDIC GLUCOSE TRANSPORTER 4"/>
    <property type="match status" value="1"/>
</dbReference>
<feature type="domain" description="Major facilitator superfamily (MFS) profile" evidence="8">
    <location>
        <begin position="10"/>
        <end position="490"/>
    </location>
</feature>
<feature type="transmembrane region" description="Helical" evidence="7">
    <location>
        <begin position="328"/>
        <end position="348"/>
    </location>
</feature>
<evidence type="ECO:0000313" key="9">
    <source>
        <dbReference type="EMBL" id="PVU88900.1"/>
    </source>
</evidence>
<evidence type="ECO:0000256" key="6">
    <source>
        <dbReference type="ARBA" id="ARBA00023136"/>
    </source>
</evidence>
<dbReference type="Proteomes" id="UP000245383">
    <property type="component" value="Unassembled WGS sequence"/>
</dbReference>
<dbReference type="OrthoDB" id="6612291at2759"/>
<comment type="caution">
    <text evidence="9">The sequence shown here is derived from an EMBL/GenBank/DDBJ whole genome shotgun (WGS) entry which is preliminary data.</text>
</comment>
<keyword evidence="10" id="KW-1185">Reference proteome</keyword>
<dbReference type="AlphaFoldDB" id="A0A2T9Y991"/>
<dbReference type="PROSITE" id="PS00217">
    <property type="entry name" value="SUGAR_TRANSPORT_2"/>
    <property type="match status" value="1"/>
</dbReference>
<feature type="transmembrane region" description="Helical" evidence="7">
    <location>
        <begin position="6"/>
        <end position="29"/>
    </location>
</feature>
<evidence type="ECO:0000256" key="7">
    <source>
        <dbReference type="SAM" id="Phobius"/>
    </source>
</evidence>
<protein>
    <recommendedName>
        <fullName evidence="8">Major facilitator superfamily (MFS) profile domain-containing protein</fullName>
    </recommendedName>
</protein>
<keyword evidence="5 7" id="KW-1133">Transmembrane helix</keyword>
<dbReference type="InterPro" id="IPR050360">
    <property type="entry name" value="MFS_Sugar_Transporters"/>
</dbReference>
<evidence type="ECO:0000256" key="3">
    <source>
        <dbReference type="ARBA" id="ARBA00022448"/>
    </source>
</evidence>
<dbReference type="InterPro" id="IPR003663">
    <property type="entry name" value="Sugar/inositol_transpt"/>
</dbReference>
<evidence type="ECO:0000313" key="10">
    <source>
        <dbReference type="Proteomes" id="UP000245383"/>
    </source>
</evidence>
<dbReference type="GO" id="GO:0016020">
    <property type="term" value="C:membrane"/>
    <property type="evidence" value="ECO:0007669"/>
    <property type="project" value="UniProtKB-SubCell"/>
</dbReference>
<evidence type="ECO:0000259" key="8">
    <source>
        <dbReference type="PROSITE" id="PS50850"/>
    </source>
</evidence>
<dbReference type="Pfam" id="PF00083">
    <property type="entry name" value="Sugar_tr"/>
    <property type="match status" value="1"/>
</dbReference>
<evidence type="ECO:0000256" key="4">
    <source>
        <dbReference type="ARBA" id="ARBA00022692"/>
    </source>
</evidence>
<feature type="transmembrane region" description="Helical" evidence="7">
    <location>
        <begin position="286"/>
        <end position="308"/>
    </location>
</feature>